<dbReference type="RefSeq" id="XP_067076694.1">
    <property type="nucleotide sequence ID" value="XM_067220593.1"/>
</dbReference>
<comment type="caution">
    <text evidence="2">The sequence shown here is derived from an EMBL/GenBank/DDBJ whole genome shotgun (WGS) entry which is preliminary data.</text>
</comment>
<proteinExistence type="predicted"/>
<gene>
    <name evidence="2" type="ORF">TEOVI_000722000</name>
</gene>
<sequence length="131" mass="14383">MPCFLSVVRSRFMELRQEEPSSQQRSNFVPKSPNPSALMPLLGAGIQPICPQLPNANHAETERSAIQAGRHAFFATKFSSRPHTAVTARMSEGKSAALGYTFLLLWALLSPHLLIPPPKKQQYTCPTGPAQ</sequence>
<feature type="compositionally biased region" description="Polar residues" evidence="1">
    <location>
        <begin position="20"/>
        <end position="29"/>
    </location>
</feature>
<organism evidence="2 3">
    <name type="scientific">Trypanosoma equiperdum</name>
    <dbReference type="NCBI Taxonomy" id="5694"/>
    <lineage>
        <taxon>Eukaryota</taxon>
        <taxon>Discoba</taxon>
        <taxon>Euglenozoa</taxon>
        <taxon>Kinetoplastea</taxon>
        <taxon>Metakinetoplastina</taxon>
        <taxon>Trypanosomatida</taxon>
        <taxon>Trypanosomatidae</taxon>
        <taxon>Trypanosoma</taxon>
    </lineage>
</organism>
<dbReference type="EMBL" id="CZPT02000209">
    <property type="protein sequence ID" value="SCU65035.1"/>
    <property type="molecule type" value="Genomic_DNA"/>
</dbReference>
<dbReference type="Proteomes" id="UP000195570">
    <property type="component" value="Unassembled WGS sequence"/>
</dbReference>
<feature type="region of interest" description="Disordered" evidence="1">
    <location>
        <begin position="16"/>
        <end position="36"/>
    </location>
</feature>
<keyword evidence="3" id="KW-1185">Reference proteome</keyword>
<name>A0A1G4I045_TRYEQ</name>
<evidence type="ECO:0000313" key="2">
    <source>
        <dbReference type="EMBL" id="SCU65035.1"/>
    </source>
</evidence>
<dbReference type="AlphaFoldDB" id="A0A1G4I045"/>
<evidence type="ECO:0000256" key="1">
    <source>
        <dbReference type="SAM" id="MobiDB-lite"/>
    </source>
</evidence>
<dbReference type="GeneID" id="92381154"/>
<evidence type="ECO:0000313" key="3">
    <source>
        <dbReference type="Proteomes" id="UP000195570"/>
    </source>
</evidence>
<protein>
    <submittedName>
        <fullName evidence="2">Uncharacterized protein</fullName>
    </submittedName>
</protein>
<reference evidence="2" key="1">
    <citation type="submission" date="2016-09" db="EMBL/GenBank/DDBJ databases">
        <authorList>
            <person name="Hebert L."/>
            <person name="Moumen B."/>
        </authorList>
    </citation>
    <scope>NUCLEOTIDE SEQUENCE [LARGE SCALE GENOMIC DNA]</scope>
    <source>
        <strain evidence="2">OVI</strain>
    </source>
</reference>
<accession>A0A1G4I045</accession>
<dbReference type="VEuPathDB" id="TriTrypDB:TEOVI_000722000"/>